<dbReference type="RefSeq" id="YP_009121817.1">
    <property type="nucleotide sequence ID" value="NC_026511.1"/>
</dbReference>
<dbReference type="KEGG" id="vg:23632034"/>
<accession>A0A0C5AUT8</accession>
<evidence type="ECO:0000313" key="6">
    <source>
        <dbReference type="Proteomes" id="UP000201335"/>
    </source>
</evidence>
<dbReference type="Proteomes" id="UP000201335">
    <property type="component" value="Segment"/>
</dbReference>
<dbReference type="OrthoDB" id="29044at10239"/>
<organism evidence="4 6">
    <name type="scientific">Spodoptera frugiperda granulovirus</name>
    <dbReference type="NCBI Taxonomy" id="307454"/>
    <lineage>
        <taxon>Viruses</taxon>
        <taxon>Viruses incertae sedis</taxon>
        <taxon>Naldaviricetes</taxon>
        <taxon>Lefavirales</taxon>
        <taxon>Baculoviridae</taxon>
        <taxon>Betabaculovirus</taxon>
        <taxon>Betabaculovirus spofrugiperdae</taxon>
    </lineage>
</organism>
<feature type="domain" description="CIDE-N" evidence="3">
    <location>
        <begin position="1"/>
        <end position="74"/>
    </location>
</feature>
<dbReference type="SMART" id="SM00266">
    <property type="entry name" value="CAD"/>
    <property type="match status" value="1"/>
</dbReference>
<reference evidence="4 6" key="2">
    <citation type="journal article" date="2015" name="Viruses">
        <title>The complete sequence of the first Spodoptera frugiperda Betabaculovirus genome: a natural multiple recombinant virus.</title>
        <authorList>
            <person name="Cuartas P.E."/>
            <person name="Barrera G.P."/>
            <person name="Belaich M.N."/>
            <person name="Barreto E."/>
            <person name="Ghiringhelli P.D."/>
            <person name="Villamizar L.F."/>
        </authorList>
    </citation>
    <scope>NUCLEOTIDE SEQUENCE [LARGE SCALE GENOMIC DNA]</scope>
    <source>
        <strain evidence="4">VG008</strain>
    </source>
</reference>
<keyword evidence="6" id="KW-1185">Reference proteome</keyword>
<evidence type="ECO:0000256" key="2">
    <source>
        <dbReference type="PROSITE-ProRule" id="PRU00447"/>
    </source>
</evidence>
<dbReference type="SUPFAM" id="SSF54277">
    <property type="entry name" value="CAD &amp; PB1 domains"/>
    <property type="match status" value="1"/>
</dbReference>
<protein>
    <submittedName>
        <fullName evidence="5">CIDE N</fullName>
    </submittedName>
    <submittedName>
        <fullName evidence="4">CIDE_N</fullName>
    </submittedName>
</protein>
<dbReference type="GeneID" id="23632034"/>
<evidence type="ECO:0000313" key="5">
    <source>
        <dbReference type="EMBL" id="AXS01051.1"/>
    </source>
</evidence>
<dbReference type="Gene3D" id="3.10.20.10">
    <property type="match status" value="1"/>
</dbReference>
<reference evidence="5" key="3">
    <citation type="journal article" date="2018" name="PLoS ONE">
        <title>Genomic analysis of an Argentinean isolate of Spodoptera frugiperda granulovirus reveals that various baculoviruses code for Lef-7 proteins with three F-box domains.</title>
        <authorList>
            <person name="Ferrelli M.L."/>
            <person name="Pidre M.L."/>
            <person name="Ghiringhelli P.D."/>
            <person name="Torres S."/>
            <person name="Fabre M.L."/>
            <person name="Masson T."/>
            <person name="Cedola M.T."/>
            <person name="Sciocco-Cap A."/>
            <person name="Romanowski V."/>
        </authorList>
    </citation>
    <scope>NUCLEOTIDE SEQUENCE</scope>
    <source>
        <strain evidence="5">ARG</strain>
    </source>
</reference>
<dbReference type="EMBL" id="MH170055">
    <property type="protein sequence ID" value="AXS01051.1"/>
    <property type="molecule type" value="Genomic_DNA"/>
</dbReference>
<evidence type="ECO:0000259" key="3">
    <source>
        <dbReference type="PROSITE" id="PS51135"/>
    </source>
</evidence>
<keyword evidence="1 2" id="KW-0053">Apoptosis</keyword>
<proteinExistence type="predicted"/>
<sequence>MAKPFKVYNVEKQTGVMAATLTELCYGIKKLFNVTEDVIPCLSDGTRIETEEYFQSLSPNELITYFVVYEDWDWCGIEALIEQLRTDYNLY</sequence>
<dbReference type="EMBL" id="KM371112">
    <property type="protein sequence ID" value="AJK91693.1"/>
    <property type="molecule type" value="Genomic_DNA"/>
</dbReference>
<dbReference type="Pfam" id="PF02017">
    <property type="entry name" value="CIDE-N"/>
    <property type="match status" value="1"/>
</dbReference>
<name>A0A0C5AUT8_9BBAC</name>
<dbReference type="PROSITE" id="PS51135">
    <property type="entry name" value="CIDE_N"/>
    <property type="match status" value="1"/>
</dbReference>
<evidence type="ECO:0000256" key="1">
    <source>
        <dbReference type="ARBA" id="ARBA00022703"/>
    </source>
</evidence>
<evidence type="ECO:0000313" key="4">
    <source>
        <dbReference type="EMBL" id="AJK91693.1"/>
    </source>
</evidence>
<dbReference type="InterPro" id="IPR003508">
    <property type="entry name" value="CIDE-N_dom"/>
</dbReference>
<reference evidence="4" key="1">
    <citation type="submission" date="2014-08" db="EMBL/GenBank/DDBJ databases">
        <authorList>
            <person name="Cuartas Otalora P.E."/>
            <person name="Barrera Cubillos G.P."/>
            <person name="Barreto Hernandez E."/>
            <person name="Belaich M.N."/>
            <person name="Ghiringhelli P.D."/>
            <person name="Villamizar Rivero L.F."/>
        </authorList>
    </citation>
    <scope>NUCLEOTIDE SEQUENCE</scope>
    <source>
        <strain evidence="4">VG008</strain>
    </source>
</reference>